<name>A0ABM3N1P7_GALME</name>
<accession>A0ABM3N1P7</accession>
<evidence type="ECO:0000313" key="3">
    <source>
        <dbReference type="RefSeq" id="XP_052757503.1"/>
    </source>
</evidence>
<evidence type="ECO:0000313" key="2">
    <source>
        <dbReference type="Proteomes" id="UP001652740"/>
    </source>
</evidence>
<dbReference type="RefSeq" id="XP_052757503.1">
    <property type="nucleotide sequence ID" value="XM_052901543.1"/>
</dbReference>
<keyword evidence="2" id="KW-1185">Reference proteome</keyword>
<protein>
    <submittedName>
        <fullName evidence="3">Uncharacterized protein LOC128202192</fullName>
    </submittedName>
</protein>
<gene>
    <name evidence="3" type="primary">LOC128202192</name>
</gene>
<reference evidence="3" key="1">
    <citation type="submission" date="2025-08" db="UniProtKB">
        <authorList>
            <consortium name="RefSeq"/>
        </authorList>
    </citation>
    <scope>IDENTIFICATION</scope>
    <source>
        <tissue evidence="3">Whole larvae</tissue>
    </source>
</reference>
<proteinExistence type="predicted"/>
<feature type="compositionally biased region" description="Low complexity" evidence="1">
    <location>
        <begin position="68"/>
        <end position="80"/>
    </location>
</feature>
<feature type="region of interest" description="Disordered" evidence="1">
    <location>
        <begin position="51"/>
        <end position="81"/>
    </location>
</feature>
<dbReference type="Proteomes" id="UP001652740">
    <property type="component" value="Unplaced"/>
</dbReference>
<organism evidence="2 3">
    <name type="scientific">Galleria mellonella</name>
    <name type="common">Greater wax moth</name>
    <dbReference type="NCBI Taxonomy" id="7137"/>
    <lineage>
        <taxon>Eukaryota</taxon>
        <taxon>Metazoa</taxon>
        <taxon>Ecdysozoa</taxon>
        <taxon>Arthropoda</taxon>
        <taxon>Hexapoda</taxon>
        <taxon>Insecta</taxon>
        <taxon>Pterygota</taxon>
        <taxon>Neoptera</taxon>
        <taxon>Endopterygota</taxon>
        <taxon>Lepidoptera</taxon>
        <taxon>Glossata</taxon>
        <taxon>Ditrysia</taxon>
        <taxon>Pyraloidea</taxon>
        <taxon>Pyralidae</taxon>
        <taxon>Galleriinae</taxon>
        <taxon>Galleria</taxon>
    </lineage>
</organism>
<sequence>MLYNSRAQTAFDVKSYATAASATHVARARNRAQSIPGHDWSTRLFTFAPRSSTWHQRQWPSAPPSDAAPPSAAHQQSASPIQVKSQCLPRWMMMQSWLYLGDA</sequence>
<dbReference type="GeneID" id="128202192"/>
<evidence type="ECO:0000256" key="1">
    <source>
        <dbReference type="SAM" id="MobiDB-lite"/>
    </source>
</evidence>